<protein>
    <submittedName>
        <fullName evidence="1">Uncharacterized protein</fullName>
    </submittedName>
</protein>
<reference evidence="1 2" key="1">
    <citation type="submission" date="2019-03" db="EMBL/GenBank/DDBJ databases">
        <title>Diverse conjugative elements silence natural transformation in Legionella species.</title>
        <authorList>
            <person name="Durieux I."/>
            <person name="Ginevra C."/>
            <person name="Attaiech L."/>
            <person name="Picq K."/>
            <person name="Juan P.A."/>
            <person name="Jarraud S."/>
            <person name="Charpentier X."/>
        </authorList>
    </citation>
    <scope>NUCLEOTIDE SEQUENCE [LARGE SCALE GENOMIC DNA]</scope>
    <source>
        <strain evidence="1 2">HL-0427-4011</strain>
    </source>
</reference>
<gene>
    <name evidence="1" type="ORF">E3983_03365</name>
</gene>
<name>A0AAX1EF48_9GAMM</name>
<sequence>MPRDVSKAIDLLQKHLKTLKKNHFFSKGNTKLDELLNRLKAFDKIKYNPENNEEKKARDDLVASLKYMLENEIDSSVGVFANIKDIVYENFSYYSGEPIYCYWNGSKTISDAPPGIAILTNDTRKKSRQINEPFPIDFKERVLQNLEYLYLLPTGKILLEELLRFSRNNSLNEHIFILPQPGHRGNSIAYQDPSHALHMVADELLRQDTKKPLNVAAALERATDALELEDPYQWLADQINQMPQLKYLGMPEDKSYLQEKGIVFSKKDIENWLNGQLDIKDEIKTHFLNSVIIALQKYSTSNTGTGSIIRWNPDPDYKTNQRRPIAIGLGHELCHAYYNAIGMQPGYQDFDESTVLYEYLTTGLGAWKEVEISENALRREWNDILSQIPATDVLNHKTVERRLYYDMEEDTSLESSNSCKII</sequence>
<dbReference type="InterPro" id="IPR028208">
    <property type="entry name" value="Effector_pro_NleD-like"/>
</dbReference>
<evidence type="ECO:0000313" key="2">
    <source>
        <dbReference type="Proteomes" id="UP000295517"/>
    </source>
</evidence>
<organism evidence="1 2">
    <name type="scientific">Legionella israelensis</name>
    <dbReference type="NCBI Taxonomy" id="454"/>
    <lineage>
        <taxon>Bacteria</taxon>
        <taxon>Pseudomonadati</taxon>
        <taxon>Pseudomonadota</taxon>
        <taxon>Gammaproteobacteria</taxon>
        <taxon>Legionellales</taxon>
        <taxon>Legionellaceae</taxon>
        <taxon>Legionella</taxon>
    </lineage>
</organism>
<dbReference type="EMBL" id="CP038254">
    <property type="protein sequence ID" value="QBR83487.1"/>
    <property type="molecule type" value="Genomic_DNA"/>
</dbReference>
<evidence type="ECO:0000313" key="1">
    <source>
        <dbReference type="EMBL" id="QBR83487.1"/>
    </source>
</evidence>
<accession>A0AAX1EF48</accession>
<dbReference type="Pfam" id="PF14891">
    <property type="entry name" value="Peptidase_M91"/>
    <property type="match status" value="1"/>
</dbReference>
<dbReference type="AlphaFoldDB" id="A0AAX1EF48"/>
<dbReference type="Proteomes" id="UP000295517">
    <property type="component" value="Chromosome"/>
</dbReference>
<dbReference type="RefSeq" id="WP_135059872.1">
    <property type="nucleotide sequence ID" value="NZ_CP038254.1"/>
</dbReference>
<proteinExistence type="predicted"/>